<keyword evidence="3" id="KW-0418">Kinase</keyword>
<keyword evidence="9" id="KW-1185">Reference proteome</keyword>
<dbReference type="InterPro" id="IPR029458">
    <property type="entry name" value="Ras-bd_By2"/>
</dbReference>
<dbReference type="PROSITE" id="PS50011">
    <property type="entry name" value="PROTEIN_KINASE_DOM"/>
    <property type="match status" value="1"/>
</dbReference>
<dbReference type="Proteomes" id="UP001476247">
    <property type="component" value="Unassembled WGS sequence"/>
</dbReference>
<dbReference type="SUPFAM" id="SSF47769">
    <property type="entry name" value="SAM/Pointed domain"/>
    <property type="match status" value="1"/>
</dbReference>
<dbReference type="InterPro" id="IPR011009">
    <property type="entry name" value="Kinase-like_dom_sf"/>
</dbReference>
<evidence type="ECO:0000313" key="8">
    <source>
        <dbReference type="EMBL" id="GAA5796322.1"/>
    </source>
</evidence>
<feature type="compositionally biased region" description="Basic and acidic residues" evidence="6">
    <location>
        <begin position="369"/>
        <end position="384"/>
    </location>
</feature>
<feature type="compositionally biased region" description="Acidic residues" evidence="6">
    <location>
        <begin position="617"/>
        <end position="629"/>
    </location>
</feature>
<evidence type="ECO:0000256" key="5">
    <source>
        <dbReference type="PROSITE-ProRule" id="PRU10141"/>
    </source>
</evidence>
<dbReference type="InterPro" id="IPR017441">
    <property type="entry name" value="Protein_kinase_ATP_BS"/>
</dbReference>
<accession>A0ABP9XNF1</accession>
<dbReference type="InterPro" id="IPR008271">
    <property type="entry name" value="Ser/Thr_kinase_AS"/>
</dbReference>
<feature type="binding site" evidence="5">
    <location>
        <position position="821"/>
    </location>
    <ligand>
        <name>ATP</name>
        <dbReference type="ChEBI" id="CHEBI:30616"/>
    </ligand>
</feature>
<dbReference type="SUPFAM" id="SSF56112">
    <property type="entry name" value="Protein kinase-like (PK-like)"/>
    <property type="match status" value="1"/>
</dbReference>
<dbReference type="Gene3D" id="3.10.20.90">
    <property type="entry name" value="Phosphatidylinositol 3-kinase Catalytic Subunit, Chain A, domain 1"/>
    <property type="match status" value="1"/>
</dbReference>
<dbReference type="PROSITE" id="PS00108">
    <property type="entry name" value="PROTEIN_KINASE_ST"/>
    <property type="match status" value="1"/>
</dbReference>
<feature type="compositionally biased region" description="Polar residues" evidence="6">
    <location>
        <begin position="586"/>
        <end position="601"/>
    </location>
</feature>
<sequence>MRAAKMAIEDEVTDVKQTATFSEKTMVEYADTWTMDRVVRWLETNNFKGAIEFFKVKQICGKAFLDTDMSFLMGAHSDLPLSYTENRKLAHAIKGLCVPVNNNVRYNNNNNNGRYGSTDSKTPLIPERKSSNNEQVLDWMKNYNIPHRPIPSTGIPTNRSNNNIRTSGSTINNLSNSSSTTSRFPLSPSSPRILENDGNWKIGRRRDHLVQLAPQQQSIHVTKDSDTFHSLHVTGMHDARSIKNSILRKLGLEGGSERYLFFHENGKHSDTALTDNELSHICQSSDHSSTNRILVKPADHALDHYKLYSKDGTNCYDFATQGGYQRPQQQQQQQQQQRYAAQYNYSSDHDINRRYESQYTIASPPEGLEDSREDSGYFERTSRKQSIDADTSLWSIHPVPTVDANNRPHVWAVTPPSQRSSASSTDTQKYLYQQQQLQQQQQQQLQQHALWPVQNNLDIGLSDPNTALWPVHQEVPAQEPSLWSVPPKNYHEEPLTTSQSLWAIPPSSITTSNQHNSVSPNASVNQYPNNTATSNTLTSSVSLWAVAPTNISAPTPSPSLWAIAPQIKKAESSPTVLTTTSPVQQFGSENLNLHPSISAKTYSPPKKRGVQFSEQQQNEESDASLEEGIESVSLSDPPSELLIDTAPTLHHRNSTPITSPSGLNDHEEGNWAERPSVEKLYKDIDKYLPGHDLDKEIIVEPTSTNQTTQATLVTALPPGRKLQGHKKSIRNVANEAHRNWRNAVNVIRANNLLRRRSTKMWHRTVEQVKPGMKANLQTDDLKPSKKSKILQWIRGELIGKGSFGRVYHALNVEAGEWIAVKQVDLPVTKADYANPQLLETKDSLFREISLLEDLDNEYIVQYLGYDVDLDEGHINIFLEYVPGGSIASCLAKTGKFDEPLVRFFTRQILMGLAYLHNRNVLHRDIKAGNILLDQNGVCKITDFGLSKLSGQDKAYDPHSNNSVMRGTVFWMAPEVVKGTNYNAKIDIWSLGCTVIEMLTGNHPWLDLNMLAALYSLGKYQAPPIPEYLPEDVKNFLNLCFTINPEDRPTAEQLLTHPFVQPDASFEFKKYMKNAEIERRASRRMNTIPVEN</sequence>
<feature type="region of interest" description="Disordered" evidence="6">
    <location>
        <begin position="165"/>
        <end position="192"/>
    </location>
</feature>
<comment type="caution">
    <text evidence="8">The sequence shown here is derived from an EMBL/GenBank/DDBJ whole genome shotgun (WGS) entry which is preliminary data.</text>
</comment>
<dbReference type="EMBL" id="BAABUJ010000006">
    <property type="protein sequence ID" value="GAA5796322.1"/>
    <property type="molecule type" value="Genomic_DNA"/>
</dbReference>
<evidence type="ECO:0000313" key="9">
    <source>
        <dbReference type="Proteomes" id="UP001476247"/>
    </source>
</evidence>
<keyword evidence="1" id="KW-0808">Transferase</keyword>
<dbReference type="Gene3D" id="1.10.510.10">
    <property type="entry name" value="Transferase(Phosphotransferase) domain 1"/>
    <property type="match status" value="1"/>
</dbReference>
<feature type="region of interest" description="Disordered" evidence="6">
    <location>
        <begin position="108"/>
        <end position="127"/>
    </location>
</feature>
<dbReference type="SMART" id="SM01304">
    <property type="entry name" value="Ras_bdg_2"/>
    <property type="match status" value="1"/>
</dbReference>
<feature type="domain" description="Protein kinase" evidence="7">
    <location>
        <begin position="792"/>
        <end position="1059"/>
    </location>
</feature>
<feature type="compositionally biased region" description="Low complexity" evidence="6">
    <location>
        <begin position="169"/>
        <end position="192"/>
    </location>
</feature>
<evidence type="ECO:0000256" key="3">
    <source>
        <dbReference type="ARBA" id="ARBA00022777"/>
    </source>
</evidence>
<organism evidence="8 9">
    <name type="scientific">Helicostylum pulchrum</name>
    <dbReference type="NCBI Taxonomy" id="562976"/>
    <lineage>
        <taxon>Eukaryota</taxon>
        <taxon>Fungi</taxon>
        <taxon>Fungi incertae sedis</taxon>
        <taxon>Mucoromycota</taxon>
        <taxon>Mucoromycotina</taxon>
        <taxon>Mucoromycetes</taxon>
        <taxon>Mucorales</taxon>
        <taxon>Mucorineae</taxon>
        <taxon>Mucoraceae</taxon>
        <taxon>Helicostylum</taxon>
    </lineage>
</organism>
<evidence type="ECO:0000256" key="1">
    <source>
        <dbReference type="ARBA" id="ARBA00022679"/>
    </source>
</evidence>
<feature type="region of interest" description="Disordered" evidence="6">
    <location>
        <begin position="359"/>
        <end position="384"/>
    </location>
</feature>
<evidence type="ECO:0000256" key="6">
    <source>
        <dbReference type="SAM" id="MobiDB-lite"/>
    </source>
</evidence>
<dbReference type="Pfam" id="PF14847">
    <property type="entry name" value="Ras_bdg_2"/>
    <property type="match status" value="1"/>
</dbReference>
<feature type="region of interest" description="Disordered" evidence="6">
    <location>
        <begin position="586"/>
        <end position="669"/>
    </location>
</feature>
<protein>
    <recommendedName>
        <fullName evidence="7">Protein kinase domain-containing protein</fullName>
    </recommendedName>
</protein>
<keyword evidence="2 5" id="KW-0547">Nucleotide-binding</keyword>
<dbReference type="PROSITE" id="PS00107">
    <property type="entry name" value="PROTEIN_KINASE_ATP"/>
    <property type="match status" value="1"/>
</dbReference>
<gene>
    <name evidence="8" type="ORF">HPULCUR_001692</name>
</gene>
<name>A0ABP9XNF1_9FUNG</name>
<dbReference type="SMART" id="SM00220">
    <property type="entry name" value="S_TKc"/>
    <property type="match status" value="1"/>
</dbReference>
<evidence type="ECO:0000259" key="7">
    <source>
        <dbReference type="PROSITE" id="PS50011"/>
    </source>
</evidence>
<dbReference type="Gene3D" id="1.10.150.50">
    <property type="entry name" value="Transcription Factor, Ets-1"/>
    <property type="match status" value="1"/>
</dbReference>
<proteinExistence type="predicted"/>
<dbReference type="InterPro" id="IPR000719">
    <property type="entry name" value="Prot_kinase_dom"/>
</dbReference>
<dbReference type="InterPro" id="IPR050538">
    <property type="entry name" value="MAP_kinase_kinase_kinase"/>
</dbReference>
<keyword evidence="4 5" id="KW-0067">ATP-binding</keyword>
<dbReference type="PANTHER" id="PTHR48016:SF48">
    <property type="entry name" value="SERINE_THREONINE-PROTEIN KINASE BCK1_SLK1_SSP31"/>
    <property type="match status" value="1"/>
</dbReference>
<dbReference type="Pfam" id="PF00069">
    <property type="entry name" value="Pkinase"/>
    <property type="match status" value="1"/>
</dbReference>
<dbReference type="PANTHER" id="PTHR48016">
    <property type="entry name" value="MAP KINASE KINASE KINASE SSK2-RELATED-RELATED"/>
    <property type="match status" value="1"/>
</dbReference>
<dbReference type="InterPro" id="IPR013761">
    <property type="entry name" value="SAM/pointed_sf"/>
</dbReference>
<reference evidence="8 9" key="1">
    <citation type="submission" date="2024-04" db="EMBL/GenBank/DDBJ databases">
        <title>genome sequences of Mucor flavus KT1a and Helicostylum pulchrum KT1b strains isolation_sourced from the surface of a dry-aged beef.</title>
        <authorList>
            <person name="Toyotome T."/>
            <person name="Hosono M."/>
            <person name="Torimaru M."/>
            <person name="Fukuda K."/>
            <person name="Mikami N."/>
        </authorList>
    </citation>
    <scope>NUCLEOTIDE SEQUENCE [LARGE SCALE GENOMIC DNA]</scope>
    <source>
        <strain evidence="8 9">KT1b</strain>
    </source>
</reference>
<evidence type="ECO:0000256" key="2">
    <source>
        <dbReference type="ARBA" id="ARBA00022741"/>
    </source>
</evidence>
<evidence type="ECO:0000256" key="4">
    <source>
        <dbReference type="ARBA" id="ARBA00022840"/>
    </source>
</evidence>